<accession>A0A1G5SJ29</accession>
<keyword evidence="2" id="KW-1185">Reference proteome</keyword>
<reference evidence="1 2" key="1">
    <citation type="submission" date="2016-10" db="EMBL/GenBank/DDBJ databases">
        <authorList>
            <person name="de Groot N.N."/>
        </authorList>
    </citation>
    <scope>NUCLEOTIDE SEQUENCE [LARGE SCALE GENOMIC DNA]</scope>
    <source>
        <strain evidence="1">1</strain>
    </source>
</reference>
<protein>
    <submittedName>
        <fullName evidence="1">Uncharacterized protein</fullName>
    </submittedName>
</protein>
<evidence type="ECO:0000313" key="1">
    <source>
        <dbReference type="EMBL" id="SCZ87225.1"/>
    </source>
</evidence>
<name>A0A1G5SJ29_9PROT</name>
<proteinExistence type="predicted"/>
<organism evidence="1 2">
    <name type="scientific">Nitrosomonas mobilis</name>
    <dbReference type="NCBI Taxonomy" id="51642"/>
    <lineage>
        <taxon>Bacteria</taxon>
        <taxon>Pseudomonadati</taxon>
        <taxon>Pseudomonadota</taxon>
        <taxon>Betaproteobacteria</taxon>
        <taxon>Nitrosomonadales</taxon>
        <taxon>Nitrosomonadaceae</taxon>
        <taxon>Nitrosomonas</taxon>
    </lineage>
</organism>
<dbReference type="EMBL" id="FMWO01000112">
    <property type="protein sequence ID" value="SCZ87225.1"/>
    <property type="molecule type" value="Genomic_DNA"/>
</dbReference>
<dbReference type="OrthoDB" id="9561912at2"/>
<evidence type="ECO:0000313" key="2">
    <source>
        <dbReference type="Proteomes" id="UP000198729"/>
    </source>
</evidence>
<dbReference type="AlphaFoldDB" id="A0A1G5SJ29"/>
<sequence length="286" mass="32465">MQIMTEREKSDTSIRERMFDTLLTKYLGAFTDDELDSEISFRKRIMFLDLLSLNFQEYLNAKPLFEDLNGRLDRAIRNTTHSTEKETFLALQNEVKKVAARVASKQTAALSSIGLTRELSLDTQDMSLRCVRLYDVTGRKEIQDGKAVSLIDITDHVPCSEIKPAEAGLTDVAQQAQGSPSIDIELIELGDTSATVEITPYEEFFNQDGVLTSMKQGRRMVFEVSFFDLPYMDNTELFDGSRFSLVLKEMALGEGAAKFSAVIFKEGFMTLRDRPLFEEMLRTLQK</sequence>
<gene>
    <name evidence="1" type="ORF">NSMM_990002</name>
</gene>
<dbReference type="Proteomes" id="UP000198729">
    <property type="component" value="Unassembled WGS sequence"/>
</dbReference>